<reference evidence="2 3" key="1">
    <citation type="journal article" date="2012" name="Proc. Natl. Acad. Sci. U.S.A.">
        <title>Antigenic diversity is generated by distinct evolutionary mechanisms in African trypanosome species.</title>
        <authorList>
            <person name="Jackson A.P."/>
            <person name="Berry A."/>
            <person name="Aslett M."/>
            <person name="Allison H.C."/>
            <person name="Burton P."/>
            <person name="Vavrova-Anderson J."/>
            <person name="Brown R."/>
            <person name="Browne H."/>
            <person name="Corton N."/>
            <person name="Hauser H."/>
            <person name="Gamble J."/>
            <person name="Gilderthorp R."/>
            <person name="Marcello L."/>
            <person name="McQuillan J."/>
            <person name="Otto T.D."/>
            <person name="Quail M.A."/>
            <person name="Sanders M.J."/>
            <person name="van Tonder A."/>
            <person name="Ginger M.L."/>
            <person name="Field M.C."/>
            <person name="Barry J.D."/>
            <person name="Hertz-Fowler C."/>
            <person name="Berriman M."/>
        </authorList>
    </citation>
    <scope>NUCLEOTIDE SEQUENCE</scope>
    <source>
        <strain evidence="2 3">Y486</strain>
    </source>
</reference>
<organism evidence="2 3">
    <name type="scientific">Trypanosoma vivax (strain Y486)</name>
    <dbReference type="NCBI Taxonomy" id="1055687"/>
    <lineage>
        <taxon>Eukaryota</taxon>
        <taxon>Discoba</taxon>
        <taxon>Euglenozoa</taxon>
        <taxon>Kinetoplastea</taxon>
        <taxon>Metakinetoplastina</taxon>
        <taxon>Trypanosomatida</taxon>
        <taxon>Trypanosomatidae</taxon>
        <taxon>Trypanosoma</taxon>
        <taxon>Duttonella</taxon>
    </lineage>
</organism>
<evidence type="ECO:0000313" key="2">
    <source>
        <dbReference type="EMBL" id="CCD20674.1"/>
    </source>
</evidence>
<feature type="compositionally biased region" description="Polar residues" evidence="1">
    <location>
        <begin position="379"/>
        <end position="392"/>
    </location>
</feature>
<feature type="compositionally biased region" description="Basic and acidic residues" evidence="1">
    <location>
        <begin position="12"/>
        <end position="22"/>
    </location>
</feature>
<feature type="compositionally biased region" description="Basic and acidic residues" evidence="1">
    <location>
        <begin position="293"/>
        <end position="309"/>
    </location>
</feature>
<dbReference type="Proteomes" id="UP000009027">
    <property type="component" value="Unassembled WGS sequence"/>
</dbReference>
<sequence>MRDETESFAAVGREEHVVEETGQRGTGEGIGPRTGVGEAWTRSPRAVADGLTKMAESYAMQAVYGSRQQGAEGQKGPDGDNATNKLLTMLRGKGTTNGGFDQRGNDEGLILPMILLCNDGRPSTACGTGGGTTCPCSTAAVPASGLAHTEAKDKVWSVLKATSGTNMGSSQDLIVGNWLITKHICENHTTHVRSLGTAADLAAQLEHAAHAIVHAMKPSGITAGYNQQKMCLGQVVSSKACDGDTSSSAYACACFDKAAAANRGQGIKFINHLLAAANALRSLQRLRDDVKRHNAAHEKHRISAKENRSDTGNTGKINTSARAGKGGQEQQTNVAAGKGAAATTESACEQMGGQWDANRQACSAAQQEKRRTPPVKQGETPQKRTSQATWEQ</sequence>
<accession>F9WSY5</accession>
<dbReference type="VEuPathDB" id="TriTrypDB:TvY486_0035360"/>
<feature type="compositionally biased region" description="Gly residues" evidence="1">
    <location>
        <begin position="24"/>
        <end position="34"/>
    </location>
</feature>
<dbReference type="AlphaFoldDB" id="F9WSY5"/>
<name>F9WSY5_TRYVY</name>
<keyword evidence="3" id="KW-1185">Reference proteome</keyword>
<evidence type="ECO:0000313" key="3">
    <source>
        <dbReference type="Proteomes" id="UP000009027"/>
    </source>
</evidence>
<proteinExistence type="predicted"/>
<feature type="region of interest" description="Disordered" evidence="1">
    <location>
        <begin position="293"/>
        <end position="392"/>
    </location>
</feature>
<evidence type="ECO:0000256" key="1">
    <source>
        <dbReference type="SAM" id="MobiDB-lite"/>
    </source>
</evidence>
<dbReference type="EMBL" id="CAEX01006102">
    <property type="protein sequence ID" value="CCD20674.1"/>
    <property type="molecule type" value="Genomic_DNA"/>
</dbReference>
<gene>
    <name evidence="2" type="ORF">TvY486_0035360</name>
</gene>
<feature type="compositionally biased region" description="Polar residues" evidence="1">
    <location>
        <begin position="310"/>
        <end position="321"/>
    </location>
</feature>
<protein>
    <submittedName>
        <fullName evidence="2">Uncharacterized protein</fullName>
    </submittedName>
</protein>
<feature type="region of interest" description="Disordered" evidence="1">
    <location>
        <begin position="1"/>
        <end position="43"/>
    </location>
</feature>